<comment type="caution">
    <text evidence="2">The sequence shown here is derived from an EMBL/GenBank/DDBJ whole genome shotgun (WGS) entry which is preliminary data.</text>
</comment>
<reference evidence="2 3" key="1">
    <citation type="submission" date="2015-08" db="EMBL/GenBank/DDBJ databases">
        <title>Genomes of Isolates from Cabo Rojo, PR.</title>
        <authorList>
            <person name="Sanchez-Nieves R.L."/>
            <person name="Montalvo-Rodriguez R."/>
        </authorList>
    </citation>
    <scope>NUCLEOTIDE SEQUENCE [LARGE SCALE GENOMIC DNA]</scope>
    <source>
        <strain evidence="2 3">SL3</strain>
    </source>
</reference>
<evidence type="ECO:0000259" key="1">
    <source>
        <dbReference type="PROSITE" id="PS01148"/>
    </source>
</evidence>
<gene>
    <name evidence="2" type="ORF">AMS69_14715</name>
</gene>
<accession>A0A0N0U978</accession>
<dbReference type="PROSITE" id="PS01148">
    <property type="entry name" value="UPF0033"/>
    <property type="match status" value="1"/>
</dbReference>
<dbReference type="AlphaFoldDB" id="A0A0N0U978"/>
<dbReference type="SUPFAM" id="SSF64307">
    <property type="entry name" value="SirA-like"/>
    <property type="match status" value="1"/>
</dbReference>
<evidence type="ECO:0000313" key="3">
    <source>
        <dbReference type="Proteomes" id="UP000037729"/>
    </source>
</evidence>
<evidence type="ECO:0000313" key="2">
    <source>
        <dbReference type="EMBL" id="KOX92590.1"/>
    </source>
</evidence>
<dbReference type="InterPro" id="IPR001455">
    <property type="entry name" value="TusA-like"/>
</dbReference>
<protein>
    <submittedName>
        <fullName evidence="2">SirA family protein</fullName>
    </submittedName>
</protein>
<dbReference type="EMBL" id="LIUF01000004">
    <property type="protein sequence ID" value="KOX92590.1"/>
    <property type="molecule type" value="Genomic_DNA"/>
</dbReference>
<dbReference type="RefSeq" id="WP_053968801.1">
    <property type="nucleotide sequence ID" value="NZ_LIUF01000004.1"/>
</dbReference>
<dbReference type="CDD" id="cd00291">
    <property type="entry name" value="SirA_YedF_YeeD"/>
    <property type="match status" value="1"/>
</dbReference>
<dbReference type="Pfam" id="PF01206">
    <property type="entry name" value="TusA"/>
    <property type="match status" value="1"/>
</dbReference>
<name>A0A0N0U978_9EURY</name>
<keyword evidence="3" id="KW-1185">Reference proteome</keyword>
<dbReference type="Gene3D" id="3.30.110.40">
    <property type="entry name" value="TusA-like domain"/>
    <property type="match status" value="1"/>
</dbReference>
<dbReference type="STRING" id="1705562.AMS69_14715"/>
<dbReference type="PANTHER" id="PTHR33279:SF18">
    <property type="entry name" value="SULFUR CARRIER PROTEIN MJ0990-RELATED"/>
    <property type="match status" value="1"/>
</dbReference>
<dbReference type="InterPro" id="IPR036868">
    <property type="entry name" value="TusA-like_sf"/>
</dbReference>
<feature type="domain" description="UPF0033" evidence="1">
    <location>
        <begin position="4"/>
        <end position="28"/>
    </location>
</feature>
<sequence>MARVDVRGEICPRPALIVRQALSDLDTGETLVVRGDYPPAEENLRRMCTTHGIDVTTAETAGESNEFELELRVTEMASLSEA</sequence>
<organism evidence="2 3">
    <name type="scientific">Haloarcula rubripromontorii</name>
    <dbReference type="NCBI Taxonomy" id="1705562"/>
    <lineage>
        <taxon>Archaea</taxon>
        <taxon>Methanobacteriati</taxon>
        <taxon>Methanobacteriota</taxon>
        <taxon>Stenosarchaea group</taxon>
        <taxon>Halobacteria</taxon>
        <taxon>Halobacteriales</taxon>
        <taxon>Haloarculaceae</taxon>
        <taxon>Haloarcula</taxon>
    </lineage>
</organism>
<dbReference type="Proteomes" id="UP000037729">
    <property type="component" value="Unassembled WGS sequence"/>
</dbReference>
<proteinExistence type="predicted"/>
<dbReference type="OrthoDB" id="45650at2157"/>
<dbReference type="PANTHER" id="PTHR33279">
    <property type="entry name" value="SULFUR CARRIER PROTEIN YEDF-RELATED"/>
    <property type="match status" value="1"/>
</dbReference>
<dbReference type="PATRIC" id="fig|1705562.3.peg.3560"/>